<dbReference type="SMART" id="SM00382">
    <property type="entry name" value="AAA"/>
    <property type="match status" value="2"/>
</dbReference>
<dbReference type="STRING" id="1664694.A0A0N1H9P0"/>
<keyword evidence="9 10" id="KW-0472">Membrane</keyword>
<dbReference type="Gene3D" id="3.40.50.300">
    <property type="entry name" value="P-loop containing nucleotide triphosphate hydrolases"/>
    <property type="match status" value="2"/>
</dbReference>
<dbReference type="PROSITE" id="PS50893">
    <property type="entry name" value="ABC_TRANSPORTER_2"/>
    <property type="match status" value="2"/>
</dbReference>
<feature type="transmembrane region" description="Helical" evidence="10">
    <location>
        <begin position="1159"/>
        <end position="1178"/>
    </location>
</feature>
<feature type="transmembrane region" description="Helical" evidence="10">
    <location>
        <begin position="398"/>
        <end position="417"/>
    </location>
</feature>
<dbReference type="InterPro" id="IPR017871">
    <property type="entry name" value="ABC_transporter-like_CS"/>
</dbReference>
<evidence type="ECO:0000313" key="12">
    <source>
        <dbReference type="EMBL" id="KPI38933.1"/>
    </source>
</evidence>
<dbReference type="GO" id="GO:0005319">
    <property type="term" value="F:lipid transporter activity"/>
    <property type="evidence" value="ECO:0007669"/>
    <property type="project" value="TreeGrafter"/>
</dbReference>
<dbReference type="GO" id="GO:0016887">
    <property type="term" value="F:ATP hydrolysis activity"/>
    <property type="evidence" value="ECO:0007669"/>
    <property type="project" value="InterPro"/>
</dbReference>
<dbReference type="InterPro" id="IPR026082">
    <property type="entry name" value="ABCA"/>
</dbReference>
<dbReference type="Pfam" id="PF12698">
    <property type="entry name" value="ABC2_membrane_3"/>
    <property type="match status" value="1"/>
</dbReference>
<keyword evidence="5" id="KW-0677">Repeat</keyword>
<feature type="transmembrane region" description="Helical" evidence="10">
    <location>
        <begin position="297"/>
        <end position="315"/>
    </location>
</feature>
<gene>
    <name evidence="12" type="ORF">AB675_4446</name>
</gene>
<evidence type="ECO:0000256" key="5">
    <source>
        <dbReference type="ARBA" id="ARBA00022737"/>
    </source>
</evidence>
<evidence type="ECO:0000256" key="9">
    <source>
        <dbReference type="ARBA" id="ARBA00023136"/>
    </source>
</evidence>
<dbReference type="GeneID" id="28736465"/>
<feature type="transmembrane region" description="Helical" evidence="10">
    <location>
        <begin position="1016"/>
        <end position="1039"/>
    </location>
</feature>
<evidence type="ECO:0000256" key="10">
    <source>
        <dbReference type="SAM" id="Phobius"/>
    </source>
</evidence>
<comment type="subcellular location">
    <subcellularLocation>
        <location evidence="1">Membrane</location>
        <topology evidence="1">Multi-pass membrane protein</topology>
    </subcellularLocation>
</comment>
<feature type="transmembrane region" description="Helical" evidence="10">
    <location>
        <begin position="974"/>
        <end position="995"/>
    </location>
</feature>
<feature type="transmembrane region" description="Helical" evidence="10">
    <location>
        <begin position="351"/>
        <end position="372"/>
    </location>
</feature>
<dbReference type="RefSeq" id="XP_017998896.1">
    <property type="nucleotide sequence ID" value="XM_018144585.1"/>
</dbReference>
<evidence type="ECO:0000256" key="1">
    <source>
        <dbReference type="ARBA" id="ARBA00004141"/>
    </source>
</evidence>
<keyword evidence="6" id="KW-0547">Nucleotide-binding</keyword>
<dbReference type="VEuPathDB" id="FungiDB:AB675_4446"/>
<feature type="transmembrane region" description="Helical" evidence="10">
    <location>
        <begin position="809"/>
        <end position="830"/>
    </location>
</feature>
<dbReference type="InterPro" id="IPR027417">
    <property type="entry name" value="P-loop_NTPase"/>
</dbReference>
<dbReference type="EMBL" id="LFJN01000016">
    <property type="protein sequence ID" value="KPI38933.1"/>
    <property type="molecule type" value="Genomic_DNA"/>
</dbReference>
<dbReference type="InterPro" id="IPR013525">
    <property type="entry name" value="ABC2_TM"/>
</dbReference>
<keyword evidence="7" id="KW-0067">ATP-binding</keyword>
<dbReference type="PANTHER" id="PTHR19229:SF36">
    <property type="entry name" value="ATP-BINDING CASSETTE SUB-FAMILY A MEMBER 2"/>
    <property type="match status" value="1"/>
</dbReference>
<dbReference type="Pfam" id="PF00005">
    <property type="entry name" value="ABC_tran"/>
    <property type="match status" value="2"/>
</dbReference>
<feature type="transmembrane region" description="Helical" evidence="10">
    <location>
        <begin position="842"/>
        <end position="861"/>
    </location>
</feature>
<feature type="domain" description="ABC transporter" evidence="11">
    <location>
        <begin position="443"/>
        <end position="676"/>
    </location>
</feature>
<dbReference type="OrthoDB" id="8061355at2759"/>
<keyword evidence="13" id="KW-1185">Reference proteome</keyword>
<evidence type="ECO:0000256" key="4">
    <source>
        <dbReference type="ARBA" id="ARBA00022692"/>
    </source>
</evidence>
<feature type="transmembrane region" description="Helical" evidence="10">
    <location>
        <begin position="272"/>
        <end position="291"/>
    </location>
</feature>
<protein>
    <submittedName>
        <fullName evidence="12">ABC transporter A family member 2</fullName>
    </submittedName>
</protein>
<evidence type="ECO:0000256" key="3">
    <source>
        <dbReference type="ARBA" id="ARBA00022448"/>
    </source>
</evidence>
<dbReference type="GO" id="GO:0016020">
    <property type="term" value="C:membrane"/>
    <property type="evidence" value="ECO:0007669"/>
    <property type="project" value="UniProtKB-SubCell"/>
</dbReference>
<accession>A0A0N1H9P0</accession>
<evidence type="ECO:0000256" key="7">
    <source>
        <dbReference type="ARBA" id="ARBA00022840"/>
    </source>
</evidence>
<feature type="transmembrane region" description="Helical" evidence="10">
    <location>
        <begin position="21"/>
        <end position="44"/>
    </location>
</feature>
<evidence type="ECO:0000313" key="13">
    <source>
        <dbReference type="Proteomes" id="UP000038010"/>
    </source>
</evidence>
<name>A0A0N1H9P0_9EURO</name>
<reference evidence="12 13" key="1">
    <citation type="submission" date="2015-06" db="EMBL/GenBank/DDBJ databases">
        <title>Draft genome of the ant-associated black yeast Phialophora attae CBS 131958.</title>
        <authorList>
            <person name="Moreno L.F."/>
            <person name="Stielow B.J."/>
            <person name="de Hoog S."/>
            <person name="Vicente V.A."/>
            <person name="Weiss V.A."/>
            <person name="de Vries M."/>
            <person name="Cruz L.M."/>
            <person name="Souza E.M."/>
        </authorList>
    </citation>
    <scope>NUCLEOTIDE SEQUENCE [LARGE SCALE GENOMIC DNA]</scope>
    <source>
        <strain evidence="12 13">CBS 131958</strain>
    </source>
</reference>
<organism evidence="12 13">
    <name type="scientific">Cyphellophora attinorum</name>
    <dbReference type="NCBI Taxonomy" id="1664694"/>
    <lineage>
        <taxon>Eukaryota</taxon>
        <taxon>Fungi</taxon>
        <taxon>Dikarya</taxon>
        <taxon>Ascomycota</taxon>
        <taxon>Pezizomycotina</taxon>
        <taxon>Eurotiomycetes</taxon>
        <taxon>Chaetothyriomycetidae</taxon>
        <taxon>Chaetothyriales</taxon>
        <taxon>Cyphellophoraceae</taxon>
        <taxon>Cyphellophora</taxon>
    </lineage>
</organism>
<dbReference type="GO" id="GO:0005524">
    <property type="term" value="F:ATP binding"/>
    <property type="evidence" value="ECO:0007669"/>
    <property type="project" value="UniProtKB-KW"/>
</dbReference>
<sequence>MGVLRQTWVLTKKNLLIVARRHWFATTFRALVLPVIYIFLISYVRNFFLPPSVYGFGESTPLRNASAAFQDQSSRDRVVLINNGFTTGPIAEIIDELNSTYSDAGADVRLASEDDLPELCRSSLTGTSRCYGAISITSSPSQGPAQVNGDQMWAYTAYVDWGLGLEINAVDDAIARASGQELPETMYNIPFTSRTLQERRDQIQRIFMSALVRYLGLVIFIAVCGITYHLPGHVARERELGMSSLIDIMNPQKGQWLSHAARIFATNISFSVIYLPGVLVVGGIISGLIFIRSSAGMVIAFHVLACLSLSVYSTFMGSFFRRAQLSGISIVIVSCVLAIVAQWVVPSMLPVVVALSLLFPPANYVYWIMYVASWEQRLRGASWTGAPPRSSLSALPGWWFYVAAFVHLLAFPLFTLWSENARYGTSSARRKANNVTLNSPHAISLVGFSKTYYPGFWKSLACWKASKPVHAVVDLSFAALRGQVVALLGRNGAGKSTTMAAITSQEKFTSGLIELDGGGGLGFCPQKNVLWDELTVLEHVKIFNQLKSGAQKDSKSLLRGAIDACDLLPKVNAKSKTLSGGQKRKLQLAMAFTGGSRVCCVDEASSGLDPVSRRKIWDILLSERGHRTILFTTHALDEADALADHIVMMEQGHLTMEGSAVELKQRYGGDYLIRVPQLPAMRLPADIRARYTRDKSAHVFHIAESSHVGRLVAFLEAQGVNDYEVQGPTIETVFLRQAEQDPEYTSITPKADVSGSLAGAGYNATNNFRPDTRSASRTRPVLPQARKLSLIGQWWVLYRKRLSIFPRSYVPYIFALVIPIVTAYLATRFLRNFELLICSPSALVSGVGAASVSSLALFVGTRVPVGPSDEFNAALINALVGGGGVQNSLRRFDTYSDWTSYIQQNYQVVSPGGLWLGNSSSDYPTIAYRADGGLYYAAATLSVSDSYLSGIPTAATFSTFALPILPSTGDSLQLIVYFGLAMAIVPGLFALYPSYERLRNIRALQYSNGVRPAPLWLAHLAFDAFFVIGFSVAALVIFVNIRADAWYSAPHLWPVFFFYGLSATLFSYVVSLGFKSQLGAFAFAAGYQAIGLLIYFFLYLVLVGFSRADDLQSNLNAVQFSFGLITPSGNLMRALLLALNQSQIACDGQRYIPAGDIRVYGGPIFYLILQIVGLYAFLVTYDGGYFAGFGSRIAGVVMFWKKGSIQRRRSDPEKTGHSRNPPADVVAETARTEGSTDDALKVLHISKQFGRSKEPVVDDVTFGIKYGEVYASLGPNGAGKTTTISLIRGTLKPTTTPHKDSDIVVDAHQLLHSSPSSRTSALLSLGTCPQFDAVDLLTVSQHLTFYARAAGIPARSISLTVGHILDATGLTSLKDRQAATLSGGNKRKLSLAIAVVGCPKVLLLDEMSSGMDAVSKRVVWRALEGVRHMFGGEDGRESGQGMAILITTHSMEEVAALADRVGIMRRKMLAVGTKGDLIRRYGDRWHVHLLLKRSLRQGLRADNLEREREENVKHWIETEVQGARIEREMIGTSVQSIEANRERLWIEYYSVVQTNLEDVFLNVVGQQEEE</sequence>
<dbReference type="InterPro" id="IPR003439">
    <property type="entry name" value="ABC_transporter-like_ATP-bd"/>
</dbReference>
<dbReference type="PANTHER" id="PTHR19229">
    <property type="entry name" value="ATP-BINDING CASSETTE TRANSPORTER SUBFAMILY A ABCA"/>
    <property type="match status" value="1"/>
</dbReference>
<feature type="transmembrane region" description="Helical" evidence="10">
    <location>
        <begin position="1051"/>
        <end position="1074"/>
    </location>
</feature>
<evidence type="ECO:0000256" key="6">
    <source>
        <dbReference type="ARBA" id="ARBA00022741"/>
    </source>
</evidence>
<dbReference type="Proteomes" id="UP000038010">
    <property type="component" value="Unassembled WGS sequence"/>
</dbReference>
<feature type="transmembrane region" description="Helical" evidence="10">
    <location>
        <begin position="1117"/>
        <end position="1139"/>
    </location>
</feature>
<comment type="caution">
    <text evidence="12">The sequence shown here is derived from an EMBL/GenBank/DDBJ whole genome shotgun (WGS) entry which is preliminary data.</text>
</comment>
<dbReference type="CDD" id="cd03263">
    <property type="entry name" value="ABC_subfamily_A"/>
    <property type="match status" value="2"/>
</dbReference>
<dbReference type="PROSITE" id="PS00211">
    <property type="entry name" value="ABC_TRANSPORTER_1"/>
    <property type="match status" value="2"/>
</dbReference>
<evidence type="ECO:0000256" key="2">
    <source>
        <dbReference type="ARBA" id="ARBA00008869"/>
    </source>
</evidence>
<evidence type="ECO:0000259" key="11">
    <source>
        <dbReference type="PROSITE" id="PS50893"/>
    </source>
</evidence>
<keyword evidence="3" id="KW-0813">Transport</keyword>
<feature type="transmembrane region" description="Helical" evidence="10">
    <location>
        <begin position="327"/>
        <end position="345"/>
    </location>
</feature>
<dbReference type="InterPro" id="IPR003593">
    <property type="entry name" value="AAA+_ATPase"/>
</dbReference>
<keyword evidence="4 10" id="KW-0812">Transmembrane</keyword>
<dbReference type="SUPFAM" id="SSF52540">
    <property type="entry name" value="P-loop containing nucleoside triphosphate hydrolases"/>
    <property type="match status" value="2"/>
</dbReference>
<dbReference type="GO" id="GO:0140359">
    <property type="term" value="F:ABC-type transporter activity"/>
    <property type="evidence" value="ECO:0007669"/>
    <property type="project" value="InterPro"/>
</dbReference>
<comment type="similarity">
    <text evidence="2">Belongs to the ABC transporter superfamily. ABCA family.</text>
</comment>
<feature type="transmembrane region" description="Helical" evidence="10">
    <location>
        <begin position="206"/>
        <end position="228"/>
    </location>
</feature>
<evidence type="ECO:0000256" key="8">
    <source>
        <dbReference type="ARBA" id="ARBA00022989"/>
    </source>
</evidence>
<keyword evidence="8 10" id="KW-1133">Transmembrane helix</keyword>
<feature type="transmembrane region" description="Helical" evidence="10">
    <location>
        <begin position="1081"/>
        <end position="1105"/>
    </location>
</feature>
<proteinExistence type="inferred from homology"/>
<feature type="domain" description="ABC transporter" evidence="11">
    <location>
        <begin position="1240"/>
        <end position="1491"/>
    </location>
</feature>